<name>A0ABN8MUX8_9CNID</name>
<evidence type="ECO:0000313" key="3">
    <source>
        <dbReference type="Proteomes" id="UP001159405"/>
    </source>
</evidence>
<dbReference type="Gene3D" id="2.10.220.10">
    <property type="entry name" value="Hormone Receptor, Insulin-like Growth Factor Receptor 1, Chain A, domain 2"/>
    <property type="match status" value="3"/>
</dbReference>
<keyword evidence="3" id="KW-1185">Reference proteome</keyword>
<evidence type="ECO:0000256" key="1">
    <source>
        <dbReference type="SAM" id="SignalP"/>
    </source>
</evidence>
<gene>
    <name evidence="2" type="ORF">PLOB_00025362</name>
</gene>
<dbReference type="SUPFAM" id="SSF57184">
    <property type="entry name" value="Growth factor receptor domain"/>
    <property type="match status" value="2"/>
</dbReference>
<organism evidence="2 3">
    <name type="scientific">Porites lobata</name>
    <dbReference type="NCBI Taxonomy" id="104759"/>
    <lineage>
        <taxon>Eukaryota</taxon>
        <taxon>Metazoa</taxon>
        <taxon>Cnidaria</taxon>
        <taxon>Anthozoa</taxon>
        <taxon>Hexacorallia</taxon>
        <taxon>Scleractinia</taxon>
        <taxon>Fungiina</taxon>
        <taxon>Poritidae</taxon>
        <taxon>Porites</taxon>
    </lineage>
</organism>
<dbReference type="PANTHER" id="PTHR46987:SF7">
    <property type="entry name" value="TNFR-CYS DOMAIN-CONTAINING PROTEIN"/>
    <property type="match status" value="1"/>
</dbReference>
<accession>A0ABN8MUX8</accession>
<dbReference type="InterPro" id="IPR009030">
    <property type="entry name" value="Growth_fac_rcpt_cys_sf"/>
</dbReference>
<sequence>MPQFQIVLLFVVAKLLLLQHALAVMGDEDVPSKKDDMQRHRAKRWLWDDSGCGLIPGCDECTDGLVCKTCKQSFIPVEYERNRKIIIRCTRSCPVGFNITSRQGYSRICIRTELGCTARNCDDCHQHSPASCANCTQGYYSLQKKIMGNVRCVKNCPIGFTPSMDSDGKKLCKDTQSKCKPIVPNCAKCLDSLRCRKCRNAFHAFFNKSGMVCVRKCPKGLVYFGKYCKKPLAECRYVANCARCPDKINCRRCKPRYFKIKISASHNSTCVVSCPRGFAKKGRRCQRITEDGCAGEYCLTCKEGWFRINYNKRRCQRKCPKGFYTFRSIQNYCLRCSENCEKCSNGYDCLKCNSETSSLKAPGLRTTCVKSCPLGYTKQGDRAKGKSCQLIKRSVKGSESGLIALSLHGFANENYL</sequence>
<proteinExistence type="predicted"/>
<keyword evidence="1" id="KW-0732">Signal</keyword>
<dbReference type="PANTHER" id="PTHR46987">
    <property type="entry name" value="NEUROHYPOPHYSIAL HORMONES, N-TERMINAL DOMAIN CONTAINING PROTEIN"/>
    <property type="match status" value="1"/>
</dbReference>
<reference evidence="2 3" key="1">
    <citation type="submission" date="2022-05" db="EMBL/GenBank/DDBJ databases">
        <authorList>
            <consortium name="Genoscope - CEA"/>
            <person name="William W."/>
        </authorList>
    </citation>
    <scope>NUCLEOTIDE SEQUENCE [LARGE SCALE GENOMIC DNA]</scope>
</reference>
<dbReference type="SMART" id="SM00261">
    <property type="entry name" value="FU"/>
    <property type="match status" value="5"/>
</dbReference>
<feature type="signal peptide" evidence="1">
    <location>
        <begin position="1"/>
        <end position="23"/>
    </location>
</feature>
<dbReference type="InterPro" id="IPR051514">
    <property type="entry name" value="R-spondin"/>
</dbReference>
<comment type="caution">
    <text evidence="2">The sequence shown here is derived from an EMBL/GenBank/DDBJ whole genome shotgun (WGS) entry which is preliminary data.</text>
</comment>
<dbReference type="Proteomes" id="UP001159405">
    <property type="component" value="Unassembled WGS sequence"/>
</dbReference>
<feature type="chain" id="PRO_5046298168" evidence="1">
    <location>
        <begin position="24"/>
        <end position="416"/>
    </location>
</feature>
<dbReference type="InterPro" id="IPR006212">
    <property type="entry name" value="Furin_repeat"/>
</dbReference>
<protein>
    <submittedName>
        <fullName evidence="2">Uncharacterized protein</fullName>
    </submittedName>
</protein>
<evidence type="ECO:0000313" key="2">
    <source>
        <dbReference type="EMBL" id="CAH3034829.1"/>
    </source>
</evidence>
<dbReference type="EMBL" id="CALNXK010000003">
    <property type="protein sequence ID" value="CAH3034829.1"/>
    <property type="molecule type" value="Genomic_DNA"/>
</dbReference>